<accession>A0A1H9GXN1</accession>
<feature type="compositionally biased region" description="Basic and acidic residues" evidence="1">
    <location>
        <begin position="1"/>
        <end position="17"/>
    </location>
</feature>
<dbReference type="SMART" id="SM00463">
    <property type="entry name" value="SMR"/>
    <property type="match status" value="1"/>
</dbReference>
<gene>
    <name evidence="3" type="ORF">SAMN05216548_105181</name>
</gene>
<dbReference type="AlphaFoldDB" id="A0A1H9GXN1"/>
<dbReference type="Proteomes" id="UP000199647">
    <property type="component" value="Unassembled WGS sequence"/>
</dbReference>
<dbReference type="Gene3D" id="3.30.1370.110">
    <property type="match status" value="1"/>
</dbReference>
<keyword evidence="3" id="KW-0378">Hydrolase</keyword>
<feature type="region of interest" description="Disordered" evidence="1">
    <location>
        <begin position="1"/>
        <end position="27"/>
    </location>
</feature>
<dbReference type="GO" id="GO:0004519">
    <property type="term" value="F:endonuclease activity"/>
    <property type="evidence" value="ECO:0007669"/>
    <property type="project" value="UniProtKB-KW"/>
</dbReference>
<dbReference type="InterPro" id="IPR002625">
    <property type="entry name" value="Smr_dom"/>
</dbReference>
<dbReference type="PANTHER" id="PTHR35562:SF2">
    <property type="entry name" value="DNA ENDONUCLEASE SMRA-RELATED"/>
    <property type="match status" value="1"/>
</dbReference>
<evidence type="ECO:0000313" key="4">
    <source>
        <dbReference type="Proteomes" id="UP000199647"/>
    </source>
</evidence>
<keyword evidence="4" id="KW-1185">Reference proteome</keyword>
<feature type="region of interest" description="Disordered" evidence="1">
    <location>
        <begin position="52"/>
        <end position="76"/>
    </location>
</feature>
<evidence type="ECO:0000256" key="1">
    <source>
        <dbReference type="SAM" id="MobiDB-lite"/>
    </source>
</evidence>
<evidence type="ECO:0000313" key="3">
    <source>
        <dbReference type="EMBL" id="SEQ54805.1"/>
    </source>
</evidence>
<reference evidence="3 4" key="1">
    <citation type="submission" date="2016-10" db="EMBL/GenBank/DDBJ databases">
        <authorList>
            <person name="de Groot N.N."/>
        </authorList>
    </citation>
    <scope>NUCLEOTIDE SEQUENCE [LARGE SCALE GENOMIC DNA]</scope>
    <source>
        <strain evidence="3 4">A52C2</strain>
    </source>
</reference>
<dbReference type="PROSITE" id="PS50828">
    <property type="entry name" value="SMR"/>
    <property type="match status" value="1"/>
</dbReference>
<keyword evidence="3" id="KW-0255">Endonuclease</keyword>
<dbReference type="Pfam" id="PF01713">
    <property type="entry name" value="Smr"/>
    <property type="match status" value="1"/>
</dbReference>
<dbReference type="SUPFAM" id="SSF160443">
    <property type="entry name" value="SMR domain-like"/>
    <property type="match status" value="1"/>
</dbReference>
<dbReference type="OrthoDB" id="7165597at2"/>
<dbReference type="RefSeq" id="WP_092496309.1">
    <property type="nucleotide sequence ID" value="NZ_FOFG01000005.1"/>
</dbReference>
<keyword evidence="3" id="KW-0540">Nuclease</keyword>
<evidence type="ECO:0000259" key="2">
    <source>
        <dbReference type="PROSITE" id="PS50828"/>
    </source>
</evidence>
<sequence length="189" mass="21016">MKRRLSNEERELWDRVRQSAKPLLRSGTRRLKPALAAPVAEVVPEAVAARSEKVEAAAKPPQRPVGSRPKAYSPPLPSMAALETKARRRLARGQTGVDRRIDLHGMTQAQAHSALIGFLHLARGNGDRLVLVITGKGREDDADRGVLRRSVPHWLSQPELRRLVLGFEEASRRHGGAGALYVRLRRRSD</sequence>
<dbReference type="PANTHER" id="PTHR35562">
    <property type="entry name" value="DNA ENDONUCLEASE SMRA-RELATED"/>
    <property type="match status" value="1"/>
</dbReference>
<dbReference type="InterPro" id="IPR036063">
    <property type="entry name" value="Smr_dom_sf"/>
</dbReference>
<organism evidence="3 4">
    <name type="scientific">Faunimonas pinastri</name>
    <dbReference type="NCBI Taxonomy" id="1855383"/>
    <lineage>
        <taxon>Bacteria</taxon>
        <taxon>Pseudomonadati</taxon>
        <taxon>Pseudomonadota</taxon>
        <taxon>Alphaproteobacteria</taxon>
        <taxon>Hyphomicrobiales</taxon>
        <taxon>Afifellaceae</taxon>
        <taxon>Faunimonas</taxon>
    </lineage>
</organism>
<proteinExistence type="predicted"/>
<dbReference type="STRING" id="1855383.SAMN05216548_105181"/>
<name>A0A1H9GXN1_9HYPH</name>
<protein>
    <submittedName>
        <fullName evidence="3">DNA-nicking endonuclease, Smr domain</fullName>
    </submittedName>
</protein>
<dbReference type="EMBL" id="FOFG01000005">
    <property type="protein sequence ID" value="SEQ54805.1"/>
    <property type="molecule type" value="Genomic_DNA"/>
</dbReference>
<feature type="domain" description="Smr" evidence="2">
    <location>
        <begin position="101"/>
        <end position="185"/>
    </location>
</feature>